<dbReference type="EMBL" id="FUXA01000004">
    <property type="protein sequence ID" value="SJZ44952.1"/>
    <property type="molecule type" value="Genomic_DNA"/>
</dbReference>
<evidence type="ECO:0000313" key="1">
    <source>
        <dbReference type="EMBL" id="SJZ44952.1"/>
    </source>
</evidence>
<dbReference type="GO" id="GO:0004519">
    <property type="term" value="F:endonuclease activity"/>
    <property type="evidence" value="ECO:0007669"/>
    <property type="project" value="UniProtKB-KW"/>
</dbReference>
<name>A0A1T4KRB9_9FIRM</name>
<dbReference type="OrthoDB" id="9811025at2"/>
<accession>A0A1T4KRB9</accession>
<dbReference type="AlphaFoldDB" id="A0A1T4KRB9"/>
<dbReference type="Proteomes" id="UP000189857">
    <property type="component" value="Unassembled WGS sequence"/>
</dbReference>
<keyword evidence="1" id="KW-0378">Hydrolase</keyword>
<dbReference type="RefSeq" id="WP_078786194.1">
    <property type="nucleotide sequence ID" value="NZ_FMTO01000003.1"/>
</dbReference>
<reference evidence="1 2" key="1">
    <citation type="submission" date="2017-02" db="EMBL/GenBank/DDBJ databases">
        <authorList>
            <person name="Peterson S.W."/>
        </authorList>
    </citation>
    <scope>NUCLEOTIDE SEQUENCE [LARGE SCALE GENOMIC DNA]</scope>
    <source>
        <strain evidence="1 2">ATCC 17233</strain>
    </source>
</reference>
<dbReference type="InterPro" id="IPR018579">
    <property type="entry name" value="Restrct_endonuc_II_LlaJI"/>
</dbReference>
<keyword evidence="1" id="KW-0540">Nuclease</keyword>
<sequence>MALITRYVREGKIYTKDFLRDHFAFANDTEFGSFLKQLKKYRVLKTIKGKNSKEEDESLLEEDDEDYVGEIDDNSSIKYLFRYVGLLTCKGRVIYVYPKYIEPVGDYAPQKEMRQVINVLRKYNKARKDIIKEYSGKEGKDEINILSLMIYFIQDFLDHGLYSNDEEITEINGSENYLWQKTIDETFPIIRDNRPYYTEIYTLRKVFNEDDFIRRLHAWIITDACRQMKETGLSDIYGYPYIEISSEIKKDFGDDQYISKQIEDELRLQFDDRRIMLLHAMNSYITLRGKMREGDEVMLLLGTRTFHVVWEEVCAKVFKSQRNEKLNNLGSRYKPVMDYIVINPLDGSKELIELIQKPRWEMEGMIREPKDTFVPDFLSFFTEHGKYYYYILDAKYYCPELNGNKILKNPGVEDVAKQYLYYLAYKYFLDDISITYADVKNYFLMPKETGKIEDVGFVELELWRHFRAVPRFVRIKKLPADLMYEKYISDQTIQLKELDI</sequence>
<keyword evidence="1" id="KW-0255">Endonuclease</keyword>
<evidence type="ECO:0000313" key="2">
    <source>
        <dbReference type="Proteomes" id="UP000189857"/>
    </source>
</evidence>
<dbReference type="Pfam" id="PF09563">
    <property type="entry name" value="RE_LlaJI"/>
    <property type="match status" value="2"/>
</dbReference>
<protein>
    <submittedName>
        <fullName evidence="1">LlaJI restriction endonuclease</fullName>
    </submittedName>
</protein>
<proteinExistence type="predicted"/>
<keyword evidence="2" id="KW-1185">Reference proteome</keyword>
<gene>
    <name evidence="1" type="ORF">SAMN02745110_00531</name>
</gene>
<organism evidence="1 2">
    <name type="scientific">Eubacterium ruminantium</name>
    <dbReference type="NCBI Taxonomy" id="42322"/>
    <lineage>
        <taxon>Bacteria</taxon>
        <taxon>Bacillati</taxon>
        <taxon>Bacillota</taxon>
        <taxon>Clostridia</taxon>
        <taxon>Eubacteriales</taxon>
        <taxon>Eubacteriaceae</taxon>
        <taxon>Eubacterium</taxon>
    </lineage>
</organism>